<dbReference type="Gene3D" id="3.40.50.2300">
    <property type="match status" value="1"/>
</dbReference>
<evidence type="ECO:0000256" key="2">
    <source>
        <dbReference type="ARBA" id="ARBA00022490"/>
    </source>
</evidence>
<keyword evidence="2" id="KW-0963">Cytoplasm</keyword>
<name>A0ABV9FC01_9BACL</name>
<dbReference type="PANTHER" id="PTHR42713:SF3">
    <property type="entry name" value="TRANSCRIPTIONAL REGULATORY PROTEIN HPTR"/>
    <property type="match status" value="1"/>
</dbReference>
<feature type="domain" description="Response regulatory" evidence="10">
    <location>
        <begin position="3"/>
        <end position="121"/>
    </location>
</feature>
<keyword evidence="3 8" id="KW-0597">Phosphoprotein</keyword>
<organism evidence="11 12">
    <name type="scientific">Cohnella hongkongensis</name>
    <dbReference type="NCBI Taxonomy" id="178337"/>
    <lineage>
        <taxon>Bacteria</taxon>
        <taxon>Bacillati</taxon>
        <taxon>Bacillota</taxon>
        <taxon>Bacilli</taxon>
        <taxon>Bacillales</taxon>
        <taxon>Paenibacillaceae</taxon>
        <taxon>Cohnella</taxon>
    </lineage>
</organism>
<dbReference type="PANTHER" id="PTHR42713">
    <property type="entry name" value="HISTIDINE KINASE-RELATED"/>
    <property type="match status" value="1"/>
</dbReference>
<keyword evidence="5" id="KW-0805">Transcription regulation</keyword>
<comment type="subcellular location">
    <subcellularLocation>
        <location evidence="1">Cytoplasm</location>
    </subcellularLocation>
</comment>
<feature type="domain" description="HTH araC/xylS-type" evidence="9">
    <location>
        <begin position="420"/>
        <end position="518"/>
    </location>
</feature>
<feature type="modified residue" description="4-aspartylphosphate" evidence="8">
    <location>
        <position position="55"/>
    </location>
</feature>
<dbReference type="InterPro" id="IPR011006">
    <property type="entry name" value="CheY-like_superfamily"/>
</dbReference>
<gene>
    <name evidence="11" type="ORF">ACFO3S_05715</name>
</gene>
<keyword evidence="7" id="KW-0804">Transcription</keyword>
<dbReference type="InterPro" id="IPR041522">
    <property type="entry name" value="CdaR_GGDEF"/>
</dbReference>
<evidence type="ECO:0000313" key="11">
    <source>
        <dbReference type="EMBL" id="MFC4597729.1"/>
    </source>
</evidence>
<evidence type="ECO:0000256" key="7">
    <source>
        <dbReference type="ARBA" id="ARBA00023163"/>
    </source>
</evidence>
<dbReference type="RefSeq" id="WP_378093244.1">
    <property type="nucleotide sequence ID" value="NZ_JBHSEP010000003.1"/>
</dbReference>
<dbReference type="SUPFAM" id="SSF46689">
    <property type="entry name" value="Homeodomain-like"/>
    <property type="match status" value="2"/>
</dbReference>
<reference evidence="12" key="1">
    <citation type="journal article" date="2019" name="Int. J. Syst. Evol. Microbiol.">
        <title>The Global Catalogue of Microorganisms (GCM) 10K type strain sequencing project: providing services to taxonomists for standard genome sequencing and annotation.</title>
        <authorList>
            <consortium name="The Broad Institute Genomics Platform"/>
            <consortium name="The Broad Institute Genome Sequencing Center for Infectious Disease"/>
            <person name="Wu L."/>
            <person name="Ma J."/>
        </authorList>
    </citation>
    <scope>NUCLEOTIDE SEQUENCE [LARGE SCALE GENOMIC DNA]</scope>
    <source>
        <strain evidence="12">CCUG 49571</strain>
    </source>
</reference>
<proteinExistence type="predicted"/>
<keyword evidence="6" id="KW-0238">DNA-binding</keyword>
<dbReference type="PROSITE" id="PS01124">
    <property type="entry name" value="HTH_ARAC_FAMILY_2"/>
    <property type="match status" value="1"/>
</dbReference>
<dbReference type="SUPFAM" id="SSF52172">
    <property type="entry name" value="CheY-like"/>
    <property type="match status" value="1"/>
</dbReference>
<dbReference type="Pfam" id="PF00072">
    <property type="entry name" value="Response_reg"/>
    <property type="match status" value="1"/>
</dbReference>
<dbReference type="InterPro" id="IPR009057">
    <property type="entry name" value="Homeodomain-like_sf"/>
</dbReference>
<dbReference type="Gene3D" id="1.10.10.60">
    <property type="entry name" value="Homeodomain-like"/>
    <property type="match status" value="2"/>
</dbReference>
<dbReference type="Proteomes" id="UP001596028">
    <property type="component" value="Unassembled WGS sequence"/>
</dbReference>
<dbReference type="CDD" id="cd17536">
    <property type="entry name" value="REC_YesN-like"/>
    <property type="match status" value="1"/>
</dbReference>
<dbReference type="InterPro" id="IPR001789">
    <property type="entry name" value="Sig_transdc_resp-reg_receiver"/>
</dbReference>
<comment type="caution">
    <text evidence="11">The sequence shown here is derived from an EMBL/GenBank/DDBJ whole genome shotgun (WGS) entry which is preliminary data.</text>
</comment>
<dbReference type="Pfam" id="PF17853">
    <property type="entry name" value="GGDEF_2"/>
    <property type="match status" value="1"/>
</dbReference>
<evidence type="ECO:0000256" key="5">
    <source>
        <dbReference type="ARBA" id="ARBA00023015"/>
    </source>
</evidence>
<evidence type="ECO:0000259" key="10">
    <source>
        <dbReference type="PROSITE" id="PS50110"/>
    </source>
</evidence>
<sequence>MRKAVVVDDEGYARKGLIGLVPWAKLGFEVVGEAEDGEDAYAFIDEHRPDVVITDIRMPVMDGLELIRQVRESGNRETRFIIISGYGDFKYAQQAVRYGVEDYLLKPIDENELAGTLERIAAASDSVHARKEAEERLIRASAFERLLTGRADETFPAEAARILGLPLGKPLRCVTVEINDARTGASETHDAEQLESARLALCEAVAAATDGRTPELFVRSLTEMNFLLFGELGADRVRRLGERLVRAAGSPAGGVPRVYAGAVVPGLGQAGESYASAADLTRFKYALDRSVLVHEDAAGQTVAYREWDAALLSELIETLEERDEEKMTQSVNRLFEKFREQRFSPDSVQASINRCVHRICGVIQTMKGDEGAIASLPRLLRGHREPRTLNGLKYLLLTFLKECADYMSELRSAMTKGDIGKIKHYIDSHFSENLNLKSISKTFYMNPVYLGQLFKKTYGVYFNEYLLQIRIAEAKRQLRQTDRKVYEIAASVGFGNADYFVCQFEKVEGRTPTEYKNAILEKA</sequence>
<evidence type="ECO:0000256" key="8">
    <source>
        <dbReference type="PROSITE-ProRule" id="PRU00169"/>
    </source>
</evidence>
<evidence type="ECO:0000256" key="1">
    <source>
        <dbReference type="ARBA" id="ARBA00004496"/>
    </source>
</evidence>
<evidence type="ECO:0000256" key="6">
    <source>
        <dbReference type="ARBA" id="ARBA00023125"/>
    </source>
</evidence>
<dbReference type="InterPro" id="IPR018062">
    <property type="entry name" value="HTH_AraC-typ_CS"/>
</dbReference>
<dbReference type="SMART" id="SM00448">
    <property type="entry name" value="REC"/>
    <property type="match status" value="1"/>
</dbReference>
<evidence type="ECO:0000259" key="9">
    <source>
        <dbReference type="PROSITE" id="PS01124"/>
    </source>
</evidence>
<dbReference type="EMBL" id="JBHSEP010000003">
    <property type="protein sequence ID" value="MFC4597729.1"/>
    <property type="molecule type" value="Genomic_DNA"/>
</dbReference>
<dbReference type="PROSITE" id="PS00041">
    <property type="entry name" value="HTH_ARAC_FAMILY_1"/>
    <property type="match status" value="1"/>
</dbReference>
<evidence type="ECO:0000256" key="4">
    <source>
        <dbReference type="ARBA" id="ARBA00023012"/>
    </source>
</evidence>
<evidence type="ECO:0000256" key="3">
    <source>
        <dbReference type="ARBA" id="ARBA00022553"/>
    </source>
</evidence>
<evidence type="ECO:0000313" key="12">
    <source>
        <dbReference type="Proteomes" id="UP001596028"/>
    </source>
</evidence>
<accession>A0ABV9FC01</accession>
<dbReference type="PROSITE" id="PS50110">
    <property type="entry name" value="RESPONSE_REGULATORY"/>
    <property type="match status" value="1"/>
</dbReference>
<keyword evidence="12" id="KW-1185">Reference proteome</keyword>
<keyword evidence="4" id="KW-0902">Two-component regulatory system</keyword>
<dbReference type="Pfam" id="PF12833">
    <property type="entry name" value="HTH_18"/>
    <property type="match status" value="1"/>
</dbReference>
<dbReference type="InterPro" id="IPR051552">
    <property type="entry name" value="HptR"/>
</dbReference>
<dbReference type="InterPro" id="IPR018060">
    <property type="entry name" value="HTH_AraC"/>
</dbReference>
<dbReference type="SMART" id="SM00342">
    <property type="entry name" value="HTH_ARAC"/>
    <property type="match status" value="1"/>
</dbReference>
<protein>
    <submittedName>
        <fullName evidence="11">Response regulator</fullName>
    </submittedName>
</protein>